<dbReference type="PANTHER" id="PTHR20963:SF18">
    <property type="entry name" value="ACID PHOSPHATASE PHO11-RELATED"/>
    <property type="match status" value="1"/>
</dbReference>
<dbReference type="GeneID" id="19235419"/>
<dbReference type="AlphaFoldDB" id="U1HMF2"/>
<dbReference type="Pfam" id="PF00328">
    <property type="entry name" value="His_Phos_2"/>
    <property type="match status" value="1"/>
</dbReference>
<sequence>MLYEALQFVIHLTSLITIAQSFLSSDRFCIILSSRLASNRSSVYGIPIQTVYQRFCGKNYTLHNRERWNLFHYLGGNGPWIEKSNARFGTYEMEGKPSKGCIVDQLSRHAERYPTKNAGARHLALLSRLESYTLNGSLSFLNNGDWTYFTPPTYPSFENLTTTSPYAGTLSAFTLGTKLRTRYPHLLPSQSSTEPQDTPINFWSASTPRDIETALYFADGLFGRDWSGSGTSPNSTVLPTARLHIIPEHLSQGGNTLTPGRSCPNYITDEIQGRDKGYSKLAEWQAIFSKPIAERLSAENPGLIDPSALASSTGFTPVEIYSMMEMCGFEILARGSDSDSELRPSSSFSSSSSSEFSSPWCGLFTRSEWEDFAYARDLLHFYRAGPGNQFSGVMGSLWLDAVSRLLVQDSKATKGGGGSGEIYASFVHDGDIVPVLAALGVFDEDDNEDGAGGEEQVMPTDRVKRERNWRTGDLVPMAGRIIIERLNCRTPHGWRYRDVRLWINDGWVGWVVDGRTAEEKRRLKRERKVYIPQMEVGRFRDMVKGMKEKFGRFGEACGLPGGMEESIKFLHQ</sequence>
<dbReference type="SUPFAM" id="SSF53254">
    <property type="entry name" value="Phosphoglycerate mutase-like"/>
    <property type="match status" value="1"/>
</dbReference>
<dbReference type="OrthoDB" id="6509975at2759"/>
<evidence type="ECO:0000256" key="1">
    <source>
        <dbReference type="ARBA" id="ARBA00022801"/>
    </source>
</evidence>
<dbReference type="eggNOG" id="KOG1382">
    <property type="taxonomic scope" value="Eukaryota"/>
</dbReference>
<keyword evidence="1" id="KW-0378">Hydrolase</keyword>
<reference evidence="3" key="1">
    <citation type="journal article" date="2014" name="BMC Genomics">
        <title>Genome characteristics reveal the impact of lichenization on lichen-forming fungus Endocarpon pusillum Hedwig (Verrucariales, Ascomycota).</title>
        <authorList>
            <person name="Wang Y.-Y."/>
            <person name="Liu B."/>
            <person name="Zhang X.-Y."/>
            <person name="Zhou Q.-M."/>
            <person name="Zhang T."/>
            <person name="Li H."/>
            <person name="Yu Y.-F."/>
            <person name="Zhang X.-L."/>
            <person name="Hao X.-Y."/>
            <person name="Wang M."/>
            <person name="Wang L."/>
            <person name="Wei J.-C."/>
        </authorList>
    </citation>
    <scope>NUCLEOTIDE SEQUENCE [LARGE SCALE GENOMIC DNA]</scope>
    <source>
        <strain evidence="3">Z07020 / HMAS-L-300199</strain>
    </source>
</reference>
<proteinExistence type="predicted"/>
<dbReference type="Gene3D" id="3.40.50.1240">
    <property type="entry name" value="Phosphoglycerate mutase-like"/>
    <property type="match status" value="1"/>
</dbReference>
<dbReference type="PANTHER" id="PTHR20963">
    <property type="entry name" value="MULTIPLE INOSITOL POLYPHOSPHATE PHOSPHATASE-RELATED"/>
    <property type="match status" value="1"/>
</dbReference>
<name>U1HMF2_ENDPU</name>
<gene>
    <name evidence="2" type="ORF">EPUS_00356</name>
</gene>
<dbReference type="GO" id="GO:0009277">
    <property type="term" value="C:fungal-type cell wall"/>
    <property type="evidence" value="ECO:0007669"/>
    <property type="project" value="TreeGrafter"/>
</dbReference>
<evidence type="ECO:0000313" key="3">
    <source>
        <dbReference type="Proteomes" id="UP000019373"/>
    </source>
</evidence>
<dbReference type="OMA" id="EWIRESY"/>
<dbReference type="GO" id="GO:0003993">
    <property type="term" value="F:acid phosphatase activity"/>
    <property type="evidence" value="ECO:0007669"/>
    <property type="project" value="TreeGrafter"/>
</dbReference>
<protein>
    <recommendedName>
        <fullName evidence="4">3-phytase</fullName>
    </recommendedName>
</protein>
<dbReference type="InterPro" id="IPR029033">
    <property type="entry name" value="His_PPase_superfam"/>
</dbReference>
<evidence type="ECO:0000313" key="2">
    <source>
        <dbReference type="EMBL" id="ERF70169.1"/>
    </source>
</evidence>
<dbReference type="EMBL" id="KE721353">
    <property type="protein sequence ID" value="ERF70169.1"/>
    <property type="molecule type" value="Genomic_DNA"/>
</dbReference>
<dbReference type="Proteomes" id="UP000019373">
    <property type="component" value="Unassembled WGS sequence"/>
</dbReference>
<dbReference type="RefSeq" id="XP_007804204.1">
    <property type="nucleotide sequence ID" value="XM_007806013.1"/>
</dbReference>
<keyword evidence="3" id="KW-1185">Reference proteome</keyword>
<dbReference type="HOGENOM" id="CLU_020880_3_1_1"/>
<dbReference type="CDD" id="cd07061">
    <property type="entry name" value="HP_HAP_like"/>
    <property type="match status" value="1"/>
</dbReference>
<accession>U1HMF2</accession>
<evidence type="ECO:0008006" key="4">
    <source>
        <dbReference type="Google" id="ProtNLM"/>
    </source>
</evidence>
<organism evidence="2 3">
    <name type="scientific">Endocarpon pusillum (strain Z07020 / HMAS-L-300199)</name>
    <name type="common">Lichen-forming fungus</name>
    <dbReference type="NCBI Taxonomy" id="1263415"/>
    <lineage>
        <taxon>Eukaryota</taxon>
        <taxon>Fungi</taxon>
        <taxon>Dikarya</taxon>
        <taxon>Ascomycota</taxon>
        <taxon>Pezizomycotina</taxon>
        <taxon>Eurotiomycetes</taxon>
        <taxon>Chaetothyriomycetidae</taxon>
        <taxon>Verrucariales</taxon>
        <taxon>Verrucariaceae</taxon>
        <taxon>Endocarpon</taxon>
    </lineage>
</organism>
<dbReference type="InterPro" id="IPR000560">
    <property type="entry name" value="His_Pase_clade-2"/>
</dbReference>